<proteinExistence type="predicted"/>
<sequence length="154" mass="16140">MGNSDWTDRIVGARMKVDQEFSEQVQASEFSSQEWGMIMTAVELEIENPETPEEARVVANTESVPQVMPALDDVRDQMGAMGGAPGGSSGGSGGGGIIDSILGVFGMGGDGGGDAKRIEAAETLAQEYAERLQSHLESQGQWETACNAAARASE</sequence>
<dbReference type="GeneID" id="70684211"/>
<reference evidence="2" key="1">
    <citation type="submission" date="2020-11" db="EMBL/GenBank/DDBJ databases">
        <title>Carbohydrate-dependent, anaerobic sulfur respiration: A novel catabolism in halophilic archaea.</title>
        <authorList>
            <person name="Sorokin D.Y."/>
            <person name="Messina E."/>
            <person name="Smedile F."/>
            <person name="La Cono V."/>
            <person name="Hallsworth J.E."/>
            <person name="Yakimov M.M."/>
        </authorList>
    </citation>
    <scope>NUCLEOTIDE SEQUENCE</scope>
    <source>
        <strain evidence="2">AArc-S</strain>
    </source>
</reference>
<evidence type="ECO:0000313" key="3">
    <source>
        <dbReference type="Proteomes" id="UP000663586"/>
    </source>
</evidence>
<name>A0A897MNW9_9EURY</name>
<organism evidence="2 3">
    <name type="scientific">Natranaeroarchaeum sulfidigenes</name>
    <dbReference type="NCBI Taxonomy" id="2784880"/>
    <lineage>
        <taxon>Archaea</taxon>
        <taxon>Methanobacteriati</taxon>
        <taxon>Methanobacteriota</taxon>
        <taxon>Stenosarchaea group</taxon>
        <taxon>Halobacteria</taxon>
        <taxon>Halobacteriales</taxon>
        <taxon>Natronoarchaeaceae</taxon>
        <taxon>Natranaeroarchaeum</taxon>
    </lineage>
</organism>
<dbReference type="Pfam" id="PF19113">
    <property type="entry name" value="DUF5799"/>
    <property type="match status" value="1"/>
</dbReference>
<protein>
    <submittedName>
        <fullName evidence="2">Uncharacterized protein</fullName>
    </submittedName>
</protein>
<dbReference type="Proteomes" id="UP000663586">
    <property type="component" value="Chromosome"/>
</dbReference>
<gene>
    <name evidence="2" type="ORF">AArcS_0827</name>
</gene>
<evidence type="ECO:0000256" key="1">
    <source>
        <dbReference type="SAM" id="MobiDB-lite"/>
    </source>
</evidence>
<evidence type="ECO:0000313" key="2">
    <source>
        <dbReference type="EMBL" id="QSG02051.1"/>
    </source>
</evidence>
<dbReference type="AlphaFoldDB" id="A0A897MNW9"/>
<accession>A0A897MNW9</accession>
<dbReference type="EMBL" id="CP064786">
    <property type="protein sequence ID" value="QSG02051.1"/>
    <property type="molecule type" value="Genomic_DNA"/>
</dbReference>
<feature type="region of interest" description="Disordered" evidence="1">
    <location>
        <begin position="76"/>
        <end position="95"/>
    </location>
</feature>
<dbReference type="KEGG" id="hara:AArcS_0827"/>
<dbReference type="RefSeq" id="WP_238479150.1">
    <property type="nucleotide sequence ID" value="NZ_CP064786.1"/>
</dbReference>
<keyword evidence="3" id="KW-1185">Reference proteome</keyword>
<dbReference type="InterPro" id="IPR043821">
    <property type="entry name" value="DUF5799"/>
</dbReference>
<feature type="compositionally biased region" description="Gly residues" evidence="1">
    <location>
        <begin position="80"/>
        <end position="95"/>
    </location>
</feature>